<dbReference type="Gene3D" id="1.10.10.1210">
    <property type="entry name" value="MAGE homology domain, winged helix WH2 motif"/>
    <property type="match status" value="1"/>
</dbReference>
<accession>A0ABR1C344</accession>
<dbReference type="PANTHER" id="PTHR11736">
    <property type="entry name" value="MELANOMA-ASSOCIATED ANTIGEN MAGE ANTIGEN"/>
    <property type="match status" value="1"/>
</dbReference>
<name>A0ABR1C344_NECAM</name>
<dbReference type="InterPro" id="IPR041899">
    <property type="entry name" value="MAGE_WH2"/>
</dbReference>
<gene>
    <name evidence="3" type="primary">Necator_chrI.g4094</name>
    <name evidence="3" type="ORF">RB195_007965</name>
</gene>
<evidence type="ECO:0000256" key="1">
    <source>
        <dbReference type="SAM" id="MobiDB-lite"/>
    </source>
</evidence>
<dbReference type="SMART" id="SM01373">
    <property type="entry name" value="MAGE"/>
    <property type="match status" value="1"/>
</dbReference>
<proteinExistence type="predicted"/>
<reference evidence="3 4" key="1">
    <citation type="submission" date="2023-08" db="EMBL/GenBank/DDBJ databases">
        <title>A Necator americanus chromosomal reference genome.</title>
        <authorList>
            <person name="Ilik V."/>
            <person name="Petrzelkova K.J."/>
            <person name="Pardy F."/>
            <person name="Fuh T."/>
            <person name="Niatou-Singa F.S."/>
            <person name="Gouil Q."/>
            <person name="Baker L."/>
            <person name="Ritchie M.E."/>
            <person name="Jex A.R."/>
            <person name="Gazzola D."/>
            <person name="Li H."/>
            <person name="Toshio Fujiwara R."/>
            <person name="Zhan B."/>
            <person name="Aroian R.V."/>
            <person name="Pafco B."/>
            <person name="Schwarz E.M."/>
        </authorList>
    </citation>
    <scope>NUCLEOTIDE SEQUENCE [LARGE SCALE GENOMIC DNA]</scope>
    <source>
        <strain evidence="3 4">Aroian</strain>
        <tissue evidence="3">Whole animal</tissue>
    </source>
</reference>
<evidence type="ECO:0000313" key="3">
    <source>
        <dbReference type="EMBL" id="KAK6731823.1"/>
    </source>
</evidence>
<organism evidence="3 4">
    <name type="scientific">Necator americanus</name>
    <name type="common">Human hookworm</name>
    <dbReference type="NCBI Taxonomy" id="51031"/>
    <lineage>
        <taxon>Eukaryota</taxon>
        <taxon>Metazoa</taxon>
        <taxon>Ecdysozoa</taxon>
        <taxon>Nematoda</taxon>
        <taxon>Chromadorea</taxon>
        <taxon>Rhabditida</taxon>
        <taxon>Rhabditina</taxon>
        <taxon>Rhabditomorpha</taxon>
        <taxon>Strongyloidea</taxon>
        <taxon>Ancylostomatidae</taxon>
        <taxon>Bunostominae</taxon>
        <taxon>Necator</taxon>
    </lineage>
</organism>
<feature type="compositionally biased region" description="Polar residues" evidence="1">
    <location>
        <begin position="28"/>
        <end position="47"/>
    </location>
</feature>
<dbReference type="EMBL" id="JAVFWL010000001">
    <property type="protein sequence ID" value="KAK6731823.1"/>
    <property type="molecule type" value="Genomic_DNA"/>
</dbReference>
<feature type="region of interest" description="Disordered" evidence="1">
    <location>
        <begin position="1"/>
        <end position="48"/>
    </location>
</feature>
<evidence type="ECO:0000313" key="4">
    <source>
        <dbReference type="Proteomes" id="UP001303046"/>
    </source>
</evidence>
<sequence>MSSSDEDETGRRSRRSQRARKSQRPRLSQKSGVSQRTTNSQQATVIQVNEDVDMEEGTSGQQMELGSQTSGVLKVRYLARHLLHASANEKDGALKDALAQKMHMLPRREHCHTLREASSVLQRVFGCKVIHRNNQSHLVRMERVETNYPEDTMGQAKRGLLSAILMFIFVSKSKKSNVNCITEAVLENFLSCLGLCYDSPDPVFGDIKKLISPSHTAEFIHGGYISFAKSSDRFETQVFTYDWGPRAFLICEPKEILKSFCKILKDPDVDMWTDQQETVKLMEEEKKQSVVKSEQYMQGEKS</sequence>
<dbReference type="Proteomes" id="UP001303046">
    <property type="component" value="Unassembled WGS sequence"/>
</dbReference>
<keyword evidence="4" id="KW-1185">Reference proteome</keyword>
<feature type="compositionally biased region" description="Basic residues" evidence="1">
    <location>
        <begin position="12"/>
        <end position="24"/>
    </location>
</feature>
<dbReference type="PANTHER" id="PTHR11736:SF14">
    <property type="entry name" value="NSE3 HOMOLOG, SMC5-SMC6 COMPLEX COMPONENT"/>
    <property type="match status" value="1"/>
</dbReference>
<dbReference type="Pfam" id="PF01454">
    <property type="entry name" value="MAGE"/>
    <property type="match status" value="1"/>
</dbReference>
<dbReference type="InterPro" id="IPR037445">
    <property type="entry name" value="MAGE"/>
</dbReference>
<evidence type="ECO:0000259" key="2">
    <source>
        <dbReference type="SMART" id="SM01373"/>
    </source>
</evidence>
<protein>
    <recommendedName>
        <fullName evidence="2">MAGE domain-containing protein</fullName>
    </recommendedName>
</protein>
<feature type="domain" description="MAGE" evidence="2">
    <location>
        <begin position="78"/>
        <end position="256"/>
    </location>
</feature>
<comment type="caution">
    <text evidence="3">The sequence shown here is derived from an EMBL/GenBank/DDBJ whole genome shotgun (WGS) entry which is preliminary data.</text>
</comment>
<dbReference type="InterPro" id="IPR002190">
    <property type="entry name" value="MHD_dom"/>
</dbReference>